<dbReference type="AlphaFoldDB" id="A0A931DKG7"/>
<comment type="caution">
    <text evidence="2">The sequence shown here is derived from an EMBL/GenBank/DDBJ whole genome shotgun (WGS) entry which is preliminary data.</text>
</comment>
<evidence type="ECO:0000313" key="3">
    <source>
        <dbReference type="Proteomes" id="UP000614047"/>
    </source>
</evidence>
<keyword evidence="3" id="KW-1185">Reference proteome</keyword>
<accession>A0A931DKG7</accession>
<evidence type="ECO:0000313" key="2">
    <source>
        <dbReference type="EMBL" id="MBG6088313.1"/>
    </source>
</evidence>
<dbReference type="Proteomes" id="UP000614047">
    <property type="component" value="Unassembled WGS sequence"/>
</dbReference>
<gene>
    <name evidence="2" type="ORF">IW256_002426</name>
</gene>
<keyword evidence="1" id="KW-0812">Transmembrane</keyword>
<protein>
    <submittedName>
        <fullName evidence="2">ABC-type antimicrobial peptide transport system permease subunit</fullName>
    </submittedName>
</protein>
<reference evidence="2" key="1">
    <citation type="submission" date="2020-11" db="EMBL/GenBank/DDBJ databases">
        <title>Sequencing the genomes of 1000 actinobacteria strains.</title>
        <authorList>
            <person name="Klenk H.-P."/>
        </authorList>
    </citation>
    <scope>NUCLEOTIDE SEQUENCE</scope>
    <source>
        <strain evidence="2">DSM 43175</strain>
    </source>
</reference>
<feature type="transmembrane region" description="Helical" evidence="1">
    <location>
        <begin position="12"/>
        <end position="37"/>
    </location>
</feature>
<evidence type="ECO:0000256" key="1">
    <source>
        <dbReference type="SAM" id="Phobius"/>
    </source>
</evidence>
<keyword evidence="1" id="KW-1133">Transmembrane helix</keyword>
<name>A0A931DKG7_9ACTN</name>
<feature type="transmembrane region" description="Helical" evidence="1">
    <location>
        <begin position="49"/>
        <end position="73"/>
    </location>
</feature>
<organism evidence="2 3">
    <name type="scientific">Actinomadura viridis</name>
    <dbReference type="NCBI Taxonomy" id="58110"/>
    <lineage>
        <taxon>Bacteria</taxon>
        <taxon>Bacillati</taxon>
        <taxon>Actinomycetota</taxon>
        <taxon>Actinomycetes</taxon>
        <taxon>Streptosporangiales</taxon>
        <taxon>Thermomonosporaceae</taxon>
        <taxon>Actinomadura</taxon>
    </lineage>
</organism>
<sequence>MDDSSNSRAGGAVVGFLVGGAVGFVMTEGFAAFSHVALDATLSVEDTPALLLVFMGVPLLCAILGAVVGLRLASRKGR</sequence>
<dbReference type="EMBL" id="JADOUA010000001">
    <property type="protein sequence ID" value="MBG6088313.1"/>
    <property type="molecule type" value="Genomic_DNA"/>
</dbReference>
<proteinExistence type="predicted"/>
<keyword evidence="1" id="KW-0472">Membrane</keyword>
<dbReference type="RefSeq" id="WP_197011051.1">
    <property type="nucleotide sequence ID" value="NZ_BAABES010000020.1"/>
</dbReference>